<dbReference type="Proteomes" id="UP000660862">
    <property type="component" value="Unassembled WGS sequence"/>
</dbReference>
<comment type="caution">
    <text evidence="1">The sequence shown here is derived from an EMBL/GenBank/DDBJ whole genome shotgun (WGS) entry which is preliminary data.</text>
</comment>
<accession>A0A917MCH6</accession>
<protein>
    <submittedName>
        <fullName evidence="1">Uncharacterized protein</fullName>
    </submittedName>
</protein>
<gene>
    <name evidence="1" type="ORF">GCM10007415_23270</name>
</gene>
<dbReference type="EMBL" id="BMER01000001">
    <property type="protein sequence ID" value="GGG88554.1"/>
    <property type="molecule type" value="Genomic_DNA"/>
</dbReference>
<reference evidence="1" key="1">
    <citation type="journal article" date="2014" name="Int. J. Syst. Evol. Microbiol.">
        <title>Complete genome sequence of Corynebacterium casei LMG S-19264T (=DSM 44701T), isolated from a smear-ripened cheese.</title>
        <authorList>
            <consortium name="US DOE Joint Genome Institute (JGI-PGF)"/>
            <person name="Walter F."/>
            <person name="Albersmeier A."/>
            <person name="Kalinowski J."/>
            <person name="Ruckert C."/>
        </authorList>
    </citation>
    <scope>NUCLEOTIDE SEQUENCE</scope>
    <source>
        <strain evidence="1">CGMCC 1.12195</strain>
    </source>
</reference>
<reference evidence="1" key="2">
    <citation type="submission" date="2020-09" db="EMBL/GenBank/DDBJ databases">
        <authorList>
            <person name="Sun Q."/>
            <person name="Zhou Y."/>
        </authorList>
    </citation>
    <scope>NUCLEOTIDE SEQUENCE</scope>
    <source>
        <strain evidence="1">CGMCC 1.12195</strain>
    </source>
</reference>
<dbReference type="AlphaFoldDB" id="A0A917MCH6"/>
<evidence type="ECO:0000313" key="2">
    <source>
        <dbReference type="Proteomes" id="UP000660862"/>
    </source>
</evidence>
<keyword evidence="2" id="KW-1185">Reference proteome</keyword>
<evidence type="ECO:0000313" key="1">
    <source>
        <dbReference type="EMBL" id="GGG88554.1"/>
    </source>
</evidence>
<organism evidence="1 2">
    <name type="scientific">Parapedobacter pyrenivorans</name>
    <dbReference type="NCBI Taxonomy" id="1305674"/>
    <lineage>
        <taxon>Bacteria</taxon>
        <taxon>Pseudomonadati</taxon>
        <taxon>Bacteroidota</taxon>
        <taxon>Sphingobacteriia</taxon>
        <taxon>Sphingobacteriales</taxon>
        <taxon>Sphingobacteriaceae</taxon>
        <taxon>Parapedobacter</taxon>
    </lineage>
</organism>
<sequence>MDAIDLHIHATVGFALSTGYAAAAMEIGLYGDQLAYLEAISRQHMQHFCGEFVTEDAGVVEIGLYALECMEVGAANTNLTDL</sequence>
<proteinExistence type="predicted"/>
<name>A0A917MCH6_9SPHI</name>